<dbReference type="AlphaFoldDB" id="A0A6G9Y0P2"/>
<accession>A0A6G9Y0P2</accession>
<name>A0A6G9Y0P2_NOCBR</name>
<proteinExistence type="predicted"/>
<organism evidence="1 2">
    <name type="scientific">Nocardia brasiliensis</name>
    <dbReference type="NCBI Taxonomy" id="37326"/>
    <lineage>
        <taxon>Bacteria</taxon>
        <taxon>Bacillati</taxon>
        <taxon>Actinomycetota</taxon>
        <taxon>Actinomycetes</taxon>
        <taxon>Mycobacteriales</taxon>
        <taxon>Nocardiaceae</taxon>
        <taxon>Nocardia</taxon>
    </lineage>
</organism>
<dbReference type="RefSeq" id="WP_167465789.1">
    <property type="nucleotide sequence ID" value="NZ_CP046171.1"/>
</dbReference>
<dbReference type="Proteomes" id="UP000501705">
    <property type="component" value="Chromosome"/>
</dbReference>
<sequence>MVDELVLIIARKVHLVAFVIIQEGGASGEYYLSVWGTEEEAETFRVDCATEEAYRTTDPVEMDDANDWNEIEEWVQSLGYGPEVGVPKNADRQELSALRESLETLDCVDVDESDGD</sequence>
<reference evidence="1 2" key="1">
    <citation type="journal article" date="2019" name="ACS Chem. Biol.">
        <title>Identification and Mobilization of a Cryptic Antibiotic Biosynthesis Gene Locus from a Human-Pathogenic Nocardia Isolate.</title>
        <authorList>
            <person name="Herisse M."/>
            <person name="Ishida K."/>
            <person name="Porter J.L."/>
            <person name="Howden B."/>
            <person name="Hertweck C."/>
            <person name="Stinear T.P."/>
            <person name="Pidot S.J."/>
        </authorList>
    </citation>
    <scope>NUCLEOTIDE SEQUENCE [LARGE SCALE GENOMIC DNA]</scope>
    <source>
        <strain evidence="1 2">AUSMDU00024985</strain>
    </source>
</reference>
<evidence type="ECO:0000313" key="1">
    <source>
        <dbReference type="EMBL" id="QIS06775.1"/>
    </source>
</evidence>
<evidence type="ECO:0000313" key="2">
    <source>
        <dbReference type="Proteomes" id="UP000501705"/>
    </source>
</evidence>
<protein>
    <submittedName>
        <fullName evidence="1">Uncharacterized protein</fullName>
    </submittedName>
</protein>
<gene>
    <name evidence="1" type="ORF">F5X71_34695</name>
</gene>
<dbReference type="EMBL" id="CP046171">
    <property type="protein sequence ID" value="QIS06775.1"/>
    <property type="molecule type" value="Genomic_DNA"/>
</dbReference>